<gene>
    <name evidence="7" type="primary">LOC110341556</name>
</gene>
<evidence type="ECO:0000256" key="4">
    <source>
        <dbReference type="PROSITE-ProRule" id="PRU00175"/>
    </source>
</evidence>
<dbReference type="GeneID" id="110341556"/>
<keyword evidence="3" id="KW-0862">Zinc</keyword>
<evidence type="ECO:0000313" key="6">
    <source>
        <dbReference type="Proteomes" id="UP000886700"/>
    </source>
</evidence>
<keyword evidence="2 4" id="KW-0863">Zinc-finger</keyword>
<dbReference type="PROSITE" id="PS00518">
    <property type="entry name" value="ZF_RING_1"/>
    <property type="match status" value="1"/>
</dbReference>
<keyword evidence="6" id="KW-1185">Reference proteome</keyword>
<evidence type="ECO:0000259" key="5">
    <source>
        <dbReference type="PROSITE" id="PS50089"/>
    </source>
</evidence>
<accession>A0ABM2WZQ5</accession>
<protein>
    <submittedName>
        <fullName evidence="7">RING finger protein 17-like</fullName>
    </submittedName>
</protein>
<dbReference type="PROSITE" id="PS50089">
    <property type="entry name" value="ZF_RING_2"/>
    <property type="match status" value="1"/>
</dbReference>
<keyword evidence="1" id="KW-0479">Metal-binding</keyword>
<name>A0ABM2WZQ5_MESAU</name>
<organism evidence="6 7">
    <name type="scientific">Mesocricetus auratus</name>
    <name type="common">Golden hamster</name>
    <dbReference type="NCBI Taxonomy" id="10036"/>
    <lineage>
        <taxon>Eukaryota</taxon>
        <taxon>Metazoa</taxon>
        <taxon>Chordata</taxon>
        <taxon>Craniata</taxon>
        <taxon>Vertebrata</taxon>
        <taxon>Euteleostomi</taxon>
        <taxon>Mammalia</taxon>
        <taxon>Eutheria</taxon>
        <taxon>Euarchontoglires</taxon>
        <taxon>Glires</taxon>
        <taxon>Rodentia</taxon>
        <taxon>Myomorpha</taxon>
        <taxon>Muroidea</taxon>
        <taxon>Cricetidae</taxon>
        <taxon>Cricetinae</taxon>
        <taxon>Mesocricetus</taxon>
    </lineage>
</organism>
<feature type="domain" description="RING-type" evidence="5">
    <location>
        <begin position="42"/>
        <end position="85"/>
    </location>
</feature>
<reference evidence="7" key="1">
    <citation type="submission" date="2025-08" db="UniProtKB">
        <authorList>
            <consortium name="RefSeq"/>
        </authorList>
    </citation>
    <scope>IDENTIFICATION</scope>
    <source>
        <tissue evidence="7">Liver</tissue>
    </source>
</reference>
<evidence type="ECO:0000256" key="3">
    <source>
        <dbReference type="ARBA" id="ARBA00022833"/>
    </source>
</evidence>
<dbReference type="SUPFAM" id="SSF57850">
    <property type="entry name" value="RING/U-box"/>
    <property type="match status" value="1"/>
</dbReference>
<evidence type="ECO:0000256" key="1">
    <source>
        <dbReference type="ARBA" id="ARBA00022723"/>
    </source>
</evidence>
<dbReference type="Proteomes" id="UP000886700">
    <property type="component" value="Unplaced"/>
</dbReference>
<dbReference type="RefSeq" id="XP_040596152.1">
    <property type="nucleotide sequence ID" value="XM_040740218.1"/>
</dbReference>
<proteinExistence type="predicted"/>
<evidence type="ECO:0000256" key="2">
    <source>
        <dbReference type="ARBA" id="ARBA00022771"/>
    </source>
</evidence>
<evidence type="ECO:0000313" key="7">
    <source>
        <dbReference type="RefSeq" id="XP_040596152.1"/>
    </source>
</evidence>
<dbReference type="InterPro" id="IPR013083">
    <property type="entry name" value="Znf_RING/FYVE/PHD"/>
</dbReference>
<dbReference type="PANTHER" id="PTHR16442:SF1">
    <property type="entry name" value="RING FINGER PROTEIN 17"/>
    <property type="match status" value="1"/>
</dbReference>
<dbReference type="PANTHER" id="PTHR16442">
    <property type="entry name" value="RING FINGER PROTEIN 17"/>
    <property type="match status" value="1"/>
</dbReference>
<sequence length="185" mass="20141">MYCCCSSLRVMAAEASTAGLIASCSHIVGSKSGPLDASECQCTRCGRTVFVASGHHRELQCGHAFCEQCLLVTQEYTSSNCPDCEGHTIVSKNQGHYSIVKKEDSSLEALQHKTVKNWSSDIKKTVDQLIVDLEHSSSIHRTVSSPSAIMLETEEIDGALKIAGYNFEQLSNAIKVSILNNSTRR</sequence>
<dbReference type="Gene3D" id="3.30.40.10">
    <property type="entry name" value="Zinc/RING finger domain, C3HC4 (zinc finger)"/>
    <property type="match status" value="1"/>
</dbReference>
<dbReference type="InterPro" id="IPR017907">
    <property type="entry name" value="Znf_RING_CS"/>
</dbReference>
<dbReference type="InterPro" id="IPR001841">
    <property type="entry name" value="Znf_RING"/>
</dbReference>